<proteinExistence type="predicted"/>
<dbReference type="CDD" id="cd08421">
    <property type="entry name" value="PBP2_LTTR_like_1"/>
    <property type="match status" value="1"/>
</dbReference>
<dbReference type="EMBL" id="JBHSBV010000005">
    <property type="protein sequence ID" value="MFC4202266.1"/>
    <property type="molecule type" value="Genomic_DNA"/>
</dbReference>
<dbReference type="RefSeq" id="WP_217965770.1">
    <property type="nucleotide sequence ID" value="NZ_JAHTBN010000008.1"/>
</dbReference>
<protein>
    <submittedName>
        <fullName evidence="5">LysR family transcriptional regulator</fullName>
    </submittedName>
</protein>
<dbReference type="InterPro" id="IPR050950">
    <property type="entry name" value="HTH-type_LysR_regulators"/>
</dbReference>
<dbReference type="Proteomes" id="UP001595848">
    <property type="component" value="Unassembled WGS sequence"/>
</dbReference>
<accession>A0ABV8P123</accession>
<dbReference type="PROSITE" id="PS50931">
    <property type="entry name" value="HTH_LYSR"/>
    <property type="match status" value="1"/>
</dbReference>
<comment type="caution">
    <text evidence="5">The sequence shown here is derived from an EMBL/GenBank/DDBJ whole genome shotgun (WGS) entry which is preliminary data.</text>
</comment>
<dbReference type="Pfam" id="PF03466">
    <property type="entry name" value="LysR_substrate"/>
    <property type="match status" value="1"/>
</dbReference>
<keyword evidence="6" id="KW-1185">Reference proteome</keyword>
<evidence type="ECO:0000256" key="1">
    <source>
        <dbReference type="ARBA" id="ARBA00023015"/>
    </source>
</evidence>
<dbReference type="PANTHER" id="PTHR30419:SF2">
    <property type="entry name" value="LYSR FAMILY TRANSCRIPTIONAL REGULATOR"/>
    <property type="match status" value="1"/>
</dbReference>
<keyword evidence="3" id="KW-0804">Transcription</keyword>
<dbReference type="PANTHER" id="PTHR30419">
    <property type="entry name" value="HTH-TYPE TRANSCRIPTIONAL REGULATOR YBHD"/>
    <property type="match status" value="1"/>
</dbReference>
<name>A0ABV8P123_9BURK</name>
<evidence type="ECO:0000256" key="2">
    <source>
        <dbReference type="ARBA" id="ARBA00023125"/>
    </source>
</evidence>
<evidence type="ECO:0000313" key="5">
    <source>
        <dbReference type="EMBL" id="MFC4202266.1"/>
    </source>
</evidence>
<dbReference type="Pfam" id="PF00126">
    <property type="entry name" value="HTH_1"/>
    <property type="match status" value="1"/>
</dbReference>
<organism evidence="5 6">
    <name type="scientific">Candidimonas humi</name>
    <dbReference type="NCBI Taxonomy" id="683355"/>
    <lineage>
        <taxon>Bacteria</taxon>
        <taxon>Pseudomonadati</taxon>
        <taxon>Pseudomonadota</taxon>
        <taxon>Betaproteobacteria</taxon>
        <taxon>Burkholderiales</taxon>
        <taxon>Alcaligenaceae</taxon>
        <taxon>Candidimonas</taxon>
    </lineage>
</organism>
<evidence type="ECO:0000256" key="3">
    <source>
        <dbReference type="ARBA" id="ARBA00023163"/>
    </source>
</evidence>
<sequence>MHDFDLTSLRLFVAVCDQRSLARAGEQAHLGVSAISKRMTQLEEQLNVPLLLRHRRGVAPTPAGEILLEHARTMLSGADRAARDMAAHQHGIKGQVRMLASVSSITESLPDDIAAFLQLPEHARIRVDIEERNSIGVIRGVREGEAQLGVCWDAADFGMLQSLPYREDHLSIAVHPAHPLARSKRCRFEQTLDSEHIGLPGSTAVHTMLARAAAITGKPLHYRAVVSTFDASLRCVRAGLGVSIVPREIAEPFARDDRIKIVALSDAWARRRFRICFQNEAYLSPAARLLARHLSSMTSAGQPKSS</sequence>
<dbReference type="InterPro" id="IPR000847">
    <property type="entry name" value="LysR_HTH_N"/>
</dbReference>
<feature type="domain" description="HTH lysR-type" evidence="4">
    <location>
        <begin position="4"/>
        <end position="61"/>
    </location>
</feature>
<evidence type="ECO:0000259" key="4">
    <source>
        <dbReference type="PROSITE" id="PS50931"/>
    </source>
</evidence>
<dbReference type="InterPro" id="IPR005119">
    <property type="entry name" value="LysR_subst-bd"/>
</dbReference>
<keyword evidence="2" id="KW-0238">DNA-binding</keyword>
<gene>
    <name evidence="5" type="ORF">ACFOY1_15005</name>
</gene>
<keyword evidence="1" id="KW-0805">Transcription regulation</keyword>
<reference evidence="6" key="1">
    <citation type="journal article" date="2019" name="Int. J. Syst. Evol. Microbiol.">
        <title>The Global Catalogue of Microorganisms (GCM) 10K type strain sequencing project: providing services to taxonomists for standard genome sequencing and annotation.</title>
        <authorList>
            <consortium name="The Broad Institute Genomics Platform"/>
            <consortium name="The Broad Institute Genome Sequencing Center for Infectious Disease"/>
            <person name="Wu L."/>
            <person name="Ma J."/>
        </authorList>
    </citation>
    <scope>NUCLEOTIDE SEQUENCE [LARGE SCALE GENOMIC DNA]</scope>
    <source>
        <strain evidence="6">LMG 24813</strain>
    </source>
</reference>
<evidence type="ECO:0000313" key="6">
    <source>
        <dbReference type="Proteomes" id="UP001595848"/>
    </source>
</evidence>